<protein>
    <submittedName>
        <fullName evidence="1">Uncharacterized protein</fullName>
    </submittedName>
</protein>
<gene>
    <name evidence="1" type="ORF">I4F81_010974</name>
</gene>
<evidence type="ECO:0000313" key="2">
    <source>
        <dbReference type="Proteomes" id="UP000798662"/>
    </source>
</evidence>
<accession>A0ACC3CF96</accession>
<sequence length="323" mass="34452">MAATHPNRDRLLPPAGWREPSKAAGQEATAGAERDNADAAGGFDGAMSAEDDGDGRSNVGGEDDDRPDIMTDDEEAGAPALDSDSEDKAPRSGDAADEDPQQLRNDGMERGTLAFGGLRIPAQTGSVFARIAELYAAMPEADEAVPCADPELVERPTFFDTPVLQQLLCFIVTCGGGGLTKSGQLMLAKVLLAMEPDQDGQLGEANLHDKLGTLYSLVTAVLDEEGHGLADRSWLQVLLSVGLGLHNYFDRDALDCVVQAFKNAEEVQLVGEALPPGADGERRRSRTMDSIMFLEELAEVQRIHGPDAKIVVFRLHADEAVIS</sequence>
<name>A0ACC3CF96_PYRYE</name>
<reference evidence="1" key="1">
    <citation type="submission" date="2019-11" db="EMBL/GenBank/DDBJ databases">
        <title>Nori genome reveals adaptations in red seaweeds to the harsh intertidal environment.</title>
        <authorList>
            <person name="Wang D."/>
            <person name="Mao Y."/>
        </authorList>
    </citation>
    <scope>NUCLEOTIDE SEQUENCE</scope>
    <source>
        <tissue evidence="1">Gametophyte</tissue>
    </source>
</reference>
<comment type="caution">
    <text evidence="1">The sequence shown here is derived from an EMBL/GenBank/DDBJ whole genome shotgun (WGS) entry which is preliminary data.</text>
</comment>
<organism evidence="1 2">
    <name type="scientific">Pyropia yezoensis</name>
    <name type="common">Susabi-nori</name>
    <name type="synonym">Porphyra yezoensis</name>
    <dbReference type="NCBI Taxonomy" id="2788"/>
    <lineage>
        <taxon>Eukaryota</taxon>
        <taxon>Rhodophyta</taxon>
        <taxon>Bangiophyceae</taxon>
        <taxon>Bangiales</taxon>
        <taxon>Bangiaceae</taxon>
        <taxon>Pyropia</taxon>
    </lineage>
</organism>
<keyword evidence="2" id="KW-1185">Reference proteome</keyword>
<dbReference type="Proteomes" id="UP000798662">
    <property type="component" value="Chromosome 3"/>
</dbReference>
<dbReference type="EMBL" id="CM020620">
    <property type="protein sequence ID" value="KAK1868488.1"/>
    <property type="molecule type" value="Genomic_DNA"/>
</dbReference>
<proteinExistence type="predicted"/>
<evidence type="ECO:0000313" key="1">
    <source>
        <dbReference type="EMBL" id="KAK1868488.1"/>
    </source>
</evidence>